<dbReference type="AlphaFoldDB" id="A0A811ZQU8"/>
<accession>A0A811ZQU8</accession>
<reference evidence="2" key="1">
    <citation type="submission" date="2020-12" db="EMBL/GenBank/DDBJ databases">
        <authorList>
            <consortium name="Molecular Ecology Group"/>
        </authorList>
    </citation>
    <scope>NUCLEOTIDE SEQUENCE</scope>
    <source>
        <strain evidence="2">TBG_1078</strain>
    </source>
</reference>
<gene>
    <name evidence="2" type="ORF">NYPRO_LOCUS24271</name>
</gene>
<feature type="chain" id="PRO_5032514228" evidence="1">
    <location>
        <begin position="24"/>
        <end position="64"/>
    </location>
</feature>
<keyword evidence="1" id="KW-0732">Signal</keyword>
<keyword evidence="3" id="KW-1185">Reference proteome</keyword>
<evidence type="ECO:0000313" key="3">
    <source>
        <dbReference type="Proteomes" id="UP000645828"/>
    </source>
</evidence>
<name>A0A811ZQU8_NYCPR</name>
<dbReference type="Proteomes" id="UP000645828">
    <property type="component" value="Unassembled WGS sequence"/>
</dbReference>
<comment type="caution">
    <text evidence="2">The sequence shown here is derived from an EMBL/GenBank/DDBJ whole genome shotgun (WGS) entry which is preliminary data.</text>
</comment>
<evidence type="ECO:0000256" key="1">
    <source>
        <dbReference type="SAM" id="SignalP"/>
    </source>
</evidence>
<proteinExistence type="predicted"/>
<protein>
    <submittedName>
        <fullName evidence="2">(raccoon dog) hypothetical protein</fullName>
    </submittedName>
</protein>
<organism evidence="2 3">
    <name type="scientific">Nyctereutes procyonoides</name>
    <name type="common">Raccoon dog</name>
    <name type="synonym">Canis procyonoides</name>
    <dbReference type="NCBI Taxonomy" id="34880"/>
    <lineage>
        <taxon>Eukaryota</taxon>
        <taxon>Metazoa</taxon>
        <taxon>Chordata</taxon>
        <taxon>Craniata</taxon>
        <taxon>Vertebrata</taxon>
        <taxon>Euteleostomi</taxon>
        <taxon>Mammalia</taxon>
        <taxon>Eutheria</taxon>
        <taxon>Laurasiatheria</taxon>
        <taxon>Carnivora</taxon>
        <taxon>Caniformia</taxon>
        <taxon>Canidae</taxon>
        <taxon>Nyctereutes</taxon>
    </lineage>
</organism>
<sequence length="64" mass="7181">MYSHNTGIQPFYSLILWISLAMAGQICPAFPDGVHCLSTQHLCPVINPREGQRQCHRCKGGREL</sequence>
<feature type="signal peptide" evidence="1">
    <location>
        <begin position="1"/>
        <end position="23"/>
    </location>
</feature>
<evidence type="ECO:0000313" key="2">
    <source>
        <dbReference type="EMBL" id="CAD7691477.1"/>
    </source>
</evidence>
<dbReference type="EMBL" id="CAJHUB010000775">
    <property type="protein sequence ID" value="CAD7691477.1"/>
    <property type="molecule type" value="Genomic_DNA"/>
</dbReference>